<dbReference type="InterPro" id="IPR011256">
    <property type="entry name" value="Reg_factor_effector_dom_sf"/>
</dbReference>
<dbReference type="OrthoDB" id="9801008at2"/>
<dbReference type="SUPFAM" id="SSF55136">
    <property type="entry name" value="Probable bacterial effector-binding domain"/>
    <property type="match status" value="1"/>
</dbReference>
<dbReference type="Pfam" id="PF14526">
    <property type="entry name" value="Cass2"/>
    <property type="match status" value="1"/>
</dbReference>
<proteinExistence type="predicted"/>
<evidence type="ECO:0000313" key="2">
    <source>
        <dbReference type="EMBL" id="SHO64967.1"/>
    </source>
</evidence>
<organism evidence="2 3">
    <name type="scientific">Algoriphagus zhangzhouensis</name>
    <dbReference type="NCBI Taxonomy" id="1073327"/>
    <lineage>
        <taxon>Bacteria</taxon>
        <taxon>Pseudomonadati</taxon>
        <taxon>Bacteroidota</taxon>
        <taxon>Cytophagia</taxon>
        <taxon>Cytophagales</taxon>
        <taxon>Cyclobacteriaceae</taxon>
        <taxon>Algoriphagus</taxon>
    </lineage>
</organism>
<dbReference type="STRING" id="1073327.SAMN04488108_3772"/>
<evidence type="ECO:0000259" key="1">
    <source>
        <dbReference type="SMART" id="SM00871"/>
    </source>
</evidence>
<dbReference type="InterPro" id="IPR053182">
    <property type="entry name" value="YobU-like_regulator"/>
</dbReference>
<sequence length="152" mass="17272">METLPTFKLIGITTRTSNNNGQAAQDLGLLWQRFFQENISDKIPNKTGEEIYSVYTDYESDYQGEYTCLIGMKTNSLNEIPVGLIGREFSEAEYKKFVAKGKMPEAVVETWTEIWSKDKELNRSYSADFEIYGPASQQGDHSEVDIFIAVNS</sequence>
<protein>
    <submittedName>
        <fullName evidence="2">Predicted transcriptional regulator YdeE, contains AraC-type DNA-binding domain</fullName>
    </submittedName>
</protein>
<feature type="domain" description="AraC effector-binding" evidence="1">
    <location>
        <begin position="1"/>
        <end position="151"/>
    </location>
</feature>
<dbReference type="EMBL" id="FRXN01000006">
    <property type="protein sequence ID" value="SHO64967.1"/>
    <property type="molecule type" value="Genomic_DNA"/>
</dbReference>
<keyword evidence="3" id="KW-1185">Reference proteome</keyword>
<dbReference type="GO" id="GO:0003677">
    <property type="term" value="F:DNA binding"/>
    <property type="evidence" value="ECO:0007669"/>
    <property type="project" value="UniProtKB-KW"/>
</dbReference>
<name>A0A1M7ZJC6_9BACT</name>
<dbReference type="AlphaFoldDB" id="A0A1M7ZJC6"/>
<dbReference type="InterPro" id="IPR029441">
    <property type="entry name" value="Cass2"/>
</dbReference>
<dbReference type="Proteomes" id="UP000184609">
    <property type="component" value="Unassembled WGS sequence"/>
</dbReference>
<dbReference type="SMART" id="SM00871">
    <property type="entry name" value="AraC_E_bind"/>
    <property type="match status" value="1"/>
</dbReference>
<reference evidence="3" key="1">
    <citation type="submission" date="2016-12" db="EMBL/GenBank/DDBJ databases">
        <authorList>
            <person name="Varghese N."/>
            <person name="Submissions S."/>
        </authorList>
    </citation>
    <scope>NUCLEOTIDE SEQUENCE [LARGE SCALE GENOMIC DNA]</scope>
    <source>
        <strain evidence="3">DSM 25035</strain>
    </source>
</reference>
<evidence type="ECO:0000313" key="3">
    <source>
        <dbReference type="Proteomes" id="UP000184609"/>
    </source>
</evidence>
<keyword evidence="2" id="KW-0238">DNA-binding</keyword>
<gene>
    <name evidence="2" type="ORF">SAMN04488108_3772</name>
</gene>
<dbReference type="Gene3D" id="3.20.80.10">
    <property type="entry name" value="Regulatory factor, effector binding domain"/>
    <property type="match status" value="1"/>
</dbReference>
<dbReference type="InterPro" id="IPR010499">
    <property type="entry name" value="AraC_E-bd"/>
</dbReference>
<dbReference type="PANTHER" id="PTHR36444">
    <property type="entry name" value="TRANSCRIPTIONAL REGULATOR PROTEIN YOBU-RELATED"/>
    <property type="match status" value="1"/>
</dbReference>
<accession>A0A1M7ZJC6</accession>
<dbReference type="RefSeq" id="WP_073573367.1">
    <property type="nucleotide sequence ID" value="NZ_FRXN01000006.1"/>
</dbReference>
<dbReference type="PANTHER" id="PTHR36444:SF2">
    <property type="entry name" value="TRANSCRIPTIONAL REGULATOR PROTEIN YOBU-RELATED"/>
    <property type="match status" value="1"/>
</dbReference>